<evidence type="ECO:0000313" key="5">
    <source>
        <dbReference type="Proteomes" id="UP000608955"/>
    </source>
</evidence>
<dbReference type="InterPro" id="IPR035897">
    <property type="entry name" value="Toll_tir_struct_dom_sf"/>
</dbReference>
<dbReference type="Pfam" id="PF13676">
    <property type="entry name" value="TIR_2"/>
    <property type="match status" value="1"/>
</dbReference>
<evidence type="ECO:0000259" key="3">
    <source>
        <dbReference type="Pfam" id="PF13676"/>
    </source>
</evidence>
<dbReference type="GO" id="GO:0007165">
    <property type="term" value="P:signal transduction"/>
    <property type="evidence" value="ECO:0007669"/>
    <property type="project" value="InterPro"/>
</dbReference>
<dbReference type="EMBL" id="BMVF01000009">
    <property type="protein sequence ID" value="GHD91016.1"/>
    <property type="molecule type" value="Genomic_DNA"/>
</dbReference>
<reference evidence="4" key="2">
    <citation type="submission" date="2020-09" db="EMBL/GenBank/DDBJ databases">
        <authorList>
            <person name="Sun Q."/>
            <person name="Ohkuma M."/>
        </authorList>
    </citation>
    <scope>NUCLEOTIDE SEQUENCE</scope>
    <source>
        <strain evidence="4">JCM 4654</strain>
    </source>
</reference>
<dbReference type="SUPFAM" id="SSF52200">
    <property type="entry name" value="Toll/Interleukin receptor TIR domain"/>
    <property type="match status" value="1"/>
</dbReference>
<feature type="transmembrane region" description="Helical" evidence="2">
    <location>
        <begin position="733"/>
        <end position="758"/>
    </location>
</feature>
<feature type="transmembrane region" description="Helical" evidence="2">
    <location>
        <begin position="687"/>
        <end position="712"/>
    </location>
</feature>
<dbReference type="Gene3D" id="3.40.50.10140">
    <property type="entry name" value="Toll/interleukin-1 receptor homology (TIR) domain"/>
    <property type="match status" value="1"/>
</dbReference>
<dbReference type="Proteomes" id="UP000608955">
    <property type="component" value="Unassembled WGS sequence"/>
</dbReference>
<keyword evidence="2" id="KW-0812">Transmembrane</keyword>
<accession>A0A918Y5Y2</accession>
<gene>
    <name evidence="4" type="ORF">GCM10010508_37910</name>
</gene>
<feature type="transmembrane region" description="Helical" evidence="2">
    <location>
        <begin position="582"/>
        <end position="603"/>
    </location>
</feature>
<feature type="transmembrane region" description="Helical" evidence="2">
    <location>
        <begin position="334"/>
        <end position="359"/>
    </location>
</feature>
<feature type="transmembrane region" description="Helical" evidence="2">
    <location>
        <begin position="646"/>
        <end position="667"/>
    </location>
</feature>
<feature type="domain" description="TIR" evidence="3">
    <location>
        <begin position="29"/>
        <end position="125"/>
    </location>
</feature>
<proteinExistence type="predicted"/>
<feature type="transmembrane region" description="Helical" evidence="2">
    <location>
        <begin position="248"/>
        <end position="271"/>
    </location>
</feature>
<feature type="transmembrane region" description="Helical" evidence="2">
    <location>
        <begin position="609"/>
        <end position="625"/>
    </location>
</feature>
<feature type="transmembrane region" description="Helical" evidence="2">
    <location>
        <begin position="187"/>
        <end position="209"/>
    </location>
</feature>
<feature type="region of interest" description="Disordered" evidence="1">
    <location>
        <begin position="1"/>
        <end position="23"/>
    </location>
</feature>
<feature type="transmembrane region" description="Helical" evidence="2">
    <location>
        <begin position="278"/>
        <end position="299"/>
    </location>
</feature>
<keyword evidence="2" id="KW-1133">Transmembrane helix</keyword>
<evidence type="ECO:0000256" key="2">
    <source>
        <dbReference type="SAM" id="Phobius"/>
    </source>
</evidence>
<reference evidence="4" key="1">
    <citation type="journal article" date="2014" name="Int. J. Syst. Evol. Microbiol.">
        <title>Complete genome sequence of Corynebacterium casei LMG S-19264T (=DSM 44701T), isolated from a smear-ripened cheese.</title>
        <authorList>
            <consortium name="US DOE Joint Genome Institute (JGI-PGF)"/>
            <person name="Walter F."/>
            <person name="Albersmeier A."/>
            <person name="Kalinowski J."/>
            <person name="Ruckert C."/>
        </authorList>
    </citation>
    <scope>NUCLEOTIDE SEQUENCE</scope>
    <source>
        <strain evidence="4">JCM 4654</strain>
    </source>
</reference>
<evidence type="ECO:0000313" key="4">
    <source>
        <dbReference type="EMBL" id="GHD91016.1"/>
    </source>
</evidence>
<dbReference type="AlphaFoldDB" id="A0A918Y5Y2"/>
<keyword evidence="5" id="KW-1185">Reference proteome</keyword>
<name>A0A918Y5Y2_9ACTN</name>
<organism evidence="4 5">
    <name type="scientific">Streptomyces naganishii JCM 4654</name>
    <dbReference type="NCBI Taxonomy" id="1306179"/>
    <lineage>
        <taxon>Bacteria</taxon>
        <taxon>Bacillati</taxon>
        <taxon>Actinomycetota</taxon>
        <taxon>Actinomycetes</taxon>
        <taxon>Kitasatosporales</taxon>
        <taxon>Streptomycetaceae</taxon>
        <taxon>Streptomyces</taxon>
    </lineage>
</organism>
<dbReference type="InterPro" id="IPR000157">
    <property type="entry name" value="TIR_dom"/>
</dbReference>
<protein>
    <recommendedName>
        <fullName evidence="3">TIR domain-containing protein</fullName>
    </recommendedName>
</protein>
<comment type="caution">
    <text evidence="4">The sequence shown here is derived from an EMBL/GenBank/DDBJ whole genome shotgun (WGS) entry which is preliminary data.</text>
</comment>
<sequence length="767" mass="82880">MGTVGAVMTDGPDELQGSPDESRGRPLKVFVSYSRRDFHFAEAVTAALWAHEALDPWFDLQRLRPGMNWEAAWDDALETADALLLLASPAAIASGYVRLEWGRALERGIPVYVGVIAGSDVPPRLDGSPVHDLRVRFRRRVHVLGEEITSAGARLDNEPGANELGPGRTVPQWPPHRLLRYRVPAPIAGFVVCAAIMGAAMVWASVLMVRLDVSVGHLAGSPFDEPSRLWRSNGLDGLRLRRWHSAQYHLLTLTAMVAPVGPAVLAVAVGLARRVCGWVSLVVTIVGAVTVSAACGYSVRADLALPDIGDPTVAREVWPPPAAVAEETAAVTQVLVVAAVAGVVCLGCALWSRCFYLWLPAGMGVAYQRRRATEVPCAASGPRRDALLPSRNPGLRAGWREIQQSAREPQPGVQWRGKNLRFLLEWLVLCRRNGVGQDRPLGSAVLQVQCLARADESIAEHLRTALQLAGVGTAFDAGTEAAAPVWTFILVSSHVNWKEVTKATRERAPRAICVLLDQVDIPDDTGTLRRFQWLDFREQRPEHLFALVAAVCRPDSASGLADPVPVPVVADRFRAPLPPRGLVSMFRVAAAFAPGFALARLAFAPTSPASIALAVLAVASAAELLRMAGRLAARRLTPAQLTRSHTIAVALAVLWCTTGASILWTPVPLPGGVAQTFLPKDRPGAGLLVVGLVALLCGYIVALVLAPLPFLSPARCSWLPRAEARWPRQPLRAALASWEGYTLLPAWLLFTFGMLLYMNYVQVNVDW</sequence>
<evidence type="ECO:0000256" key="1">
    <source>
        <dbReference type="SAM" id="MobiDB-lite"/>
    </source>
</evidence>
<keyword evidence="2" id="KW-0472">Membrane</keyword>